<feature type="region of interest" description="Disordered" evidence="1">
    <location>
        <begin position="113"/>
        <end position="142"/>
    </location>
</feature>
<reference evidence="2 3" key="1">
    <citation type="submission" date="2018-09" db="EMBL/GenBank/DDBJ databases">
        <title>Genomic investigation of the strawberry pathogen Phytophthora fragariae indicates pathogenicity is determined by transcriptional variation in three key races.</title>
        <authorList>
            <person name="Adams T.M."/>
            <person name="Armitage A.D."/>
            <person name="Sobczyk M.K."/>
            <person name="Bates H.J."/>
            <person name="Dunwell J.M."/>
            <person name="Nellist C.F."/>
            <person name="Harrison R.J."/>
        </authorList>
    </citation>
    <scope>NUCLEOTIDE SEQUENCE [LARGE SCALE GENOMIC DNA]</scope>
    <source>
        <strain evidence="2 3">SCRP324</strain>
    </source>
</reference>
<proteinExistence type="predicted"/>
<dbReference type="EMBL" id="QXFU01000068">
    <property type="protein sequence ID" value="KAE9045626.1"/>
    <property type="molecule type" value="Genomic_DNA"/>
</dbReference>
<dbReference type="OrthoDB" id="121638at2759"/>
<feature type="compositionally biased region" description="Gly residues" evidence="1">
    <location>
        <begin position="120"/>
        <end position="130"/>
    </location>
</feature>
<sequence>MVTSKRDVLICWLGAINSVGGASGVKTRAKTRAKPRAKMQLHKTLVTSRPQHTPLAQLQGSTAVCGAGDLAGPLGRVPRGAISEAAAHFGCHRNTVHKLWRVRDIIAVQQRSPRAFTEGGAQGQDRGGSSGQSDHAAWPRSFDGYPAHPVLSALNRAKRAQASHRCANAAAHA</sequence>
<accession>A0A6A3NSP3</accession>
<gene>
    <name evidence="2" type="ORF">PR002_g2124</name>
</gene>
<evidence type="ECO:0000313" key="2">
    <source>
        <dbReference type="EMBL" id="KAE9045626.1"/>
    </source>
</evidence>
<dbReference type="Proteomes" id="UP000435112">
    <property type="component" value="Unassembled WGS sequence"/>
</dbReference>
<dbReference type="AlphaFoldDB" id="A0A6A3NSP3"/>
<name>A0A6A3NSP3_9STRA</name>
<protein>
    <submittedName>
        <fullName evidence="2">Uncharacterized protein</fullName>
    </submittedName>
</protein>
<organism evidence="2 3">
    <name type="scientific">Phytophthora rubi</name>
    <dbReference type="NCBI Taxonomy" id="129364"/>
    <lineage>
        <taxon>Eukaryota</taxon>
        <taxon>Sar</taxon>
        <taxon>Stramenopiles</taxon>
        <taxon>Oomycota</taxon>
        <taxon>Peronosporomycetes</taxon>
        <taxon>Peronosporales</taxon>
        <taxon>Peronosporaceae</taxon>
        <taxon>Phytophthora</taxon>
    </lineage>
</organism>
<comment type="caution">
    <text evidence="2">The sequence shown here is derived from an EMBL/GenBank/DDBJ whole genome shotgun (WGS) entry which is preliminary data.</text>
</comment>
<evidence type="ECO:0000256" key="1">
    <source>
        <dbReference type="SAM" id="MobiDB-lite"/>
    </source>
</evidence>
<evidence type="ECO:0000313" key="3">
    <source>
        <dbReference type="Proteomes" id="UP000435112"/>
    </source>
</evidence>